<feature type="compositionally biased region" description="Acidic residues" evidence="1">
    <location>
        <begin position="68"/>
        <end position="116"/>
    </location>
</feature>
<gene>
    <name evidence="2" type="ORF">PaBG_00149</name>
</gene>
<feature type="compositionally biased region" description="Polar residues" evidence="1">
    <location>
        <begin position="1"/>
        <end position="22"/>
    </location>
</feature>
<dbReference type="Proteomes" id="UP000015545">
    <property type="component" value="Segment"/>
</dbReference>
<evidence type="ECO:0000256" key="1">
    <source>
        <dbReference type="SAM" id="MobiDB-lite"/>
    </source>
</evidence>
<evidence type="ECO:0000313" key="2">
    <source>
        <dbReference type="EMBL" id="AGS82033.1"/>
    </source>
</evidence>
<dbReference type="RefSeq" id="YP_008433480.1">
    <property type="nucleotide sequence ID" value="NC_022096.1"/>
</dbReference>
<keyword evidence="3" id="KW-1185">Reference proteome</keyword>
<organism evidence="2 3">
    <name type="scientific">Pseudomonas phage PaBG</name>
    <dbReference type="NCBI Taxonomy" id="1335230"/>
    <lineage>
        <taxon>Viruses</taxon>
        <taxon>Duplodnaviria</taxon>
        <taxon>Heunggongvirae</taxon>
        <taxon>Uroviricota</taxon>
        <taxon>Caudoviricetes</taxon>
        <taxon>Baikalvirus</taxon>
        <taxon>Baikalvirus PaBG</taxon>
    </lineage>
</organism>
<dbReference type="OrthoDB" id="17742at10239"/>
<evidence type="ECO:0000313" key="3">
    <source>
        <dbReference type="Proteomes" id="UP000015545"/>
    </source>
</evidence>
<accession>S5WB95</accession>
<proteinExistence type="predicted"/>
<dbReference type="EMBL" id="KF147891">
    <property type="protein sequence ID" value="AGS82033.1"/>
    <property type="molecule type" value="Genomic_DNA"/>
</dbReference>
<sequence>MKINVPLSSAEANSNMYGTVDQTAGRGAQQLLPSDEELEQIEKNRKAEELELAKKKVKEKEKPKADGDAEEEDEDLGGGDDSEEEEEEDDSDEDADSGDESDEGEEEDEDSEDSEEAAASAGGRSNQLTSGKRRIRRLAATAAGKGPVIISGFPGIGKSALCHLKGLVCSDSDSSQFPKDDFPNNYIAHIREIAPKNDVTLVSSHFEVRDELEEQGFDFILVYPTADQKDDYMLRYLNRGSPKAFLDLMYTNWDKFLESCAKQQGCVHVVLQPGQYLSDVIDDIVYGVAQQS</sequence>
<reference evidence="2 3" key="1">
    <citation type="journal article" date="2014" name="Genome Announc.">
        <title>Complete Genome Sequence of the Novel Giant Pseudomonas Phage PaBG.</title>
        <authorList>
            <person name="Sykilinda N.N."/>
            <person name="Bondar A.A."/>
            <person name="Gorshkova A.S."/>
            <person name="Kurochkina L.P."/>
            <person name="Kulikov E.E."/>
            <person name="Shneider M.M."/>
            <person name="Kadykov V.A."/>
            <person name="Solovjeva N.V."/>
            <person name="Kabilov M.R."/>
            <person name="Mesyanzhinov V.V."/>
            <person name="Vlassov V.V."/>
            <person name="Drukker V.V."/>
            <person name="Miroshnikov K.A."/>
        </authorList>
    </citation>
    <scope>NUCLEOTIDE SEQUENCE [LARGE SCALE GENOMIC DNA]</scope>
</reference>
<feature type="compositionally biased region" description="Basic and acidic residues" evidence="1">
    <location>
        <begin position="40"/>
        <end position="67"/>
    </location>
</feature>
<feature type="region of interest" description="Disordered" evidence="1">
    <location>
        <begin position="1"/>
        <end position="132"/>
    </location>
</feature>
<name>S5WB95_9CAUD</name>
<protein>
    <submittedName>
        <fullName evidence="2">Uncharacterized protein</fullName>
    </submittedName>
</protein>
<dbReference type="KEGG" id="vg:16574835"/>